<evidence type="ECO:0000256" key="3">
    <source>
        <dbReference type="SAM" id="MobiDB-lite"/>
    </source>
</evidence>
<dbReference type="Proteomes" id="UP000694414">
    <property type="component" value="Unplaced"/>
</dbReference>
<dbReference type="Pfam" id="PF09047">
    <property type="entry name" value="MEF2_binding"/>
    <property type="match status" value="1"/>
</dbReference>
<feature type="compositionally biased region" description="Polar residues" evidence="3">
    <location>
        <begin position="465"/>
        <end position="478"/>
    </location>
</feature>
<dbReference type="GO" id="GO:0006325">
    <property type="term" value="P:chromatin organization"/>
    <property type="evidence" value="ECO:0007669"/>
    <property type="project" value="InterPro"/>
</dbReference>
<dbReference type="PANTHER" id="PTHR15502">
    <property type="entry name" value="CALCINEURIN-BINDING PROTEIN CABIN 1-RELATED"/>
    <property type="match status" value="1"/>
</dbReference>
<feature type="compositionally biased region" description="Basic and acidic residues" evidence="3">
    <location>
        <begin position="207"/>
        <end position="217"/>
    </location>
</feature>
<feature type="compositionally biased region" description="Low complexity" evidence="3">
    <location>
        <begin position="397"/>
        <end position="410"/>
    </location>
</feature>
<dbReference type="CDD" id="cd13839">
    <property type="entry name" value="MEF2_binding"/>
    <property type="match status" value="1"/>
</dbReference>
<keyword evidence="2" id="KW-0539">Nucleus</keyword>
<evidence type="ECO:0000313" key="5">
    <source>
        <dbReference type="Ensembl" id="ENSPSMP00000016644.1"/>
    </source>
</evidence>
<reference evidence="5" key="1">
    <citation type="submission" date="2025-08" db="UniProtKB">
        <authorList>
            <consortium name="Ensembl"/>
        </authorList>
    </citation>
    <scope>IDENTIFICATION</scope>
</reference>
<sequence length="589" mass="62814">MPTLSVPQGIWRIPVDEIDRPGSFAWHMNRSIVLLLKVLAQLRDHSTLLKVSSMLQRTPDQGKKYLRDADRQVLAQRAFILTVKVLEDTLSELAEGSERPGPKACVLPGARMTTDVSHKASPEDGQEGLPNPKKPPLADSSAPGPEPGGKVGHRPVAMDAGDSADQGGEWKDKETPRPGPTEPMDTGEAAVRRSDLERTPLLLPGRPPRDRGPESRPTELSLEELSISARQQPTLLTPGQPVSAPAAATTTGARGSSHTEEPPPRPSRKRKLLEDTESGKTLLLDAYRVWQQGQKGVAYDLGRVERIMSETYMLIKQVDEEAALEQAVKFCQVHLGAAAQRQASGDTPTTPKHPKDSRENFFPAAVAPTAPDPVPADALQRPSDAHAKPRPALAATTAVVACPPSASASTPDPPKDPGPPRPHRPEATPSMASLGPGESHPSPGGIRPPCPAEASSEAQRLMSFPTATTSKVPSSGSAQPPEGHSGKAEPSRAKSRLLPNMPKLVIPSAATKFPPEITVTPPTPTLLSPKGSISEETKQKLKSAILSAQSAATVRKESLCQPALEVLETSSQESSLESETDEDDDYMDI</sequence>
<keyword evidence="6" id="KW-1185">Reference proteome</keyword>
<name>A0A8C8ZKZ5_PROSS</name>
<evidence type="ECO:0000313" key="6">
    <source>
        <dbReference type="Proteomes" id="UP000694414"/>
    </source>
</evidence>
<proteinExistence type="predicted"/>
<feature type="compositionally biased region" description="Polar residues" evidence="3">
    <location>
        <begin position="228"/>
        <end position="237"/>
    </location>
</feature>
<protein>
    <submittedName>
        <fullName evidence="5">Calcineurin binding protein 1</fullName>
    </submittedName>
</protein>
<feature type="region of interest" description="Disordered" evidence="3">
    <location>
        <begin position="93"/>
        <end position="276"/>
    </location>
</feature>
<evidence type="ECO:0000259" key="4">
    <source>
        <dbReference type="Pfam" id="PF09047"/>
    </source>
</evidence>
<dbReference type="AlphaFoldDB" id="A0A8C8ZKZ5"/>
<dbReference type="Ensembl" id="ENSPSMT00000019343.1">
    <property type="protein sequence ID" value="ENSPSMP00000016644.1"/>
    <property type="gene ID" value="ENSPSMG00000011731.1"/>
</dbReference>
<feature type="region of interest" description="Disordered" evidence="3">
    <location>
        <begin position="566"/>
        <end position="589"/>
    </location>
</feature>
<evidence type="ECO:0000256" key="1">
    <source>
        <dbReference type="ARBA" id="ARBA00004123"/>
    </source>
</evidence>
<accession>A0A8C8ZKZ5</accession>
<evidence type="ECO:0000256" key="2">
    <source>
        <dbReference type="ARBA" id="ARBA00023242"/>
    </source>
</evidence>
<dbReference type="GO" id="GO:0031491">
    <property type="term" value="F:nucleosome binding"/>
    <property type="evidence" value="ECO:0007669"/>
    <property type="project" value="TreeGrafter"/>
</dbReference>
<reference evidence="5" key="2">
    <citation type="submission" date="2025-09" db="UniProtKB">
        <authorList>
            <consortium name="Ensembl"/>
        </authorList>
    </citation>
    <scope>IDENTIFICATION</scope>
</reference>
<feature type="compositionally biased region" description="Low complexity" evidence="3">
    <location>
        <begin position="244"/>
        <end position="253"/>
    </location>
</feature>
<organism evidence="5 6">
    <name type="scientific">Prolemur simus</name>
    <name type="common">Greater bamboo lemur</name>
    <name type="synonym">Hapalemur simus</name>
    <dbReference type="NCBI Taxonomy" id="1328070"/>
    <lineage>
        <taxon>Eukaryota</taxon>
        <taxon>Metazoa</taxon>
        <taxon>Chordata</taxon>
        <taxon>Craniata</taxon>
        <taxon>Vertebrata</taxon>
        <taxon>Euteleostomi</taxon>
        <taxon>Mammalia</taxon>
        <taxon>Eutheria</taxon>
        <taxon>Euarchontoglires</taxon>
        <taxon>Primates</taxon>
        <taxon>Strepsirrhini</taxon>
        <taxon>Lemuriformes</taxon>
        <taxon>Lemuridae</taxon>
        <taxon>Prolemur</taxon>
    </lineage>
</organism>
<gene>
    <name evidence="5" type="primary">CABIN1</name>
</gene>
<feature type="region of interest" description="Disordered" evidence="3">
    <location>
        <begin position="339"/>
        <end position="534"/>
    </location>
</feature>
<feature type="compositionally biased region" description="Acidic residues" evidence="3">
    <location>
        <begin position="576"/>
        <end position="589"/>
    </location>
</feature>
<dbReference type="PANTHER" id="PTHR15502:SF7">
    <property type="entry name" value="CALCINEURIN-BINDING PROTEIN CABIN-1"/>
    <property type="match status" value="1"/>
</dbReference>
<comment type="subcellular location">
    <subcellularLocation>
        <location evidence="1">Nucleus</location>
    </subcellularLocation>
</comment>
<dbReference type="InterPro" id="IPR015134">
    <property type="entry name" value="MEF2-bd"/>
</dbReference>
<feature type="compositionally biased region" description="Polar residues" evidence="3">
    <location>
        <begin position="341"/>
        <end position="350"/>
    </location>
</feature>
<dbReference type="InterPro" id="IPR033053">
    <property type="entry name" value="Hir3/CABIN1"/>
</dbReference>
<dbReference type="GeneTree" id="ENSGT00390000008529"/>
<dbReference type="GO" id="GO:0005634">
    <property type="term" value="C:nucleus"/>
    <property type="evidence" value="ECO:0007669"/>
    <property type="project" value="UniProtKB-SubCell"/>
</dbReference>
<feature type="domain" description="Calcineurin-binding protein cabin-1 MEF2-binding" evidence="4">
    <location>
        <begin position="525"/>
        <end position="559"/>
    </location>
</feature>